<dbReference type="GO" id="GO:0015833">
    <property type="term" value="P:peptide transport"/>
    <property type="evidence" value="ECO:0007669"/>
    <property type="project" value="InterPro"/>
</dbReference>
<keyword evidence="1" id="KW-0813">Transport</keyword>
<dbReference type="InterPro" id="IPR013563">
    <property type="entry name" value="Oligopep_ABC_C"/>
</dbReference>
<dbReference type="InterPro" id="IPR003439">
    <property type="entry name" value="ABC_transporter-like_ATP-bd"/>
</dbReference>
<proteinExistence type="predicted"/>
<dbReference type="PROSITE" id="PS00211">
    <property type="entry name" value="ABC_TRANSPORTER_1"/>
    <property type="match status" value="1"/>
</dbReference>
<evidence type="ECO:0000256" key="1">
    <source>
        <dbReference type="ARBA" id="ARBA00022448"/>
    </source>
</evidence>
<dbReference type="RefSeq" id="WP_006683184.1">
    <property type="nucleotide sequence ID" value="NZ_CAFB01000062.1"/>
</dbReference>
<organism evidence="7 8">
    <name type="scientific">Candidatus Glomeribacter gigasporarum BEG34</name>
    <dbReference type="NCBI Taxonomy" id="1070319"/>
    <lineage>
        <taxon>Bacteria</taxon>
        <taxon>Pseudomonadati</taxon>
        <taxon>Pseudomonadota</taxon>
        <taxon>Betaproteobacteria</taxon>
        <taxon>Burkholderiales</taxon>
        <taxon>Burkholderiaceae</taxon>
        <taxon>Candidatus Glomeribacter</taxon>
    </lineage>
</organism>
<comment type="caution">
    <text evidence="7">The sequence shown here is derived from an EMBL/GenBank/DDBJ whole genome shotgun (WGS) entry which is preliminary data.</text>
</comment>
<dbReference type="GO" id="GO:0016887">
    <property type="term" value="F:ATP hydrolysis activity"/>
    <property type="evidence" value="ECO:0007669"/>
    <property type="project" value="InterPro"/>
</dbReference>
<evidence type="ECO:0000256" key="3">
    <source>
        <dbReference type="ARBA" id="ARBA00022519"/>
    </source>
</evidence>
<dbReference type="CDD" id="cd03257">
    <property type="entry name" value="ABC_NikE_OppD_transporters"/>
    <property type="match status" value="1"/>
</dbReference>
<dbReference type="FunFam" id="3.40.50.300:FF:000016">
    <property type="entry name" value="Oligopeptide ABC transporter ATP-binding component"/>
    <property type="match status" value="1"/>
</dbReference>
<feature type="domain" description="ABC transporter" evidence="6">
    <location>
        <begin position="9"/>
        <end position="257"/>
    </location>
</feature>
<evidence type="ECO:0000256" key="5">
    <source>
        <dbReference type="ARBA" id="ARBA00022840"/>
    </source>
</evidence>
<dbReference type="InterPro" id="IPR003593">
    <property type="entry name" value="AAA+_ATPase"/>
</dbReference>
<reference evidence="7 8" key="1">
    <citation type="submission" date="2011-08" db="EMBL/GenBank/DDBJ databases">
        <title>The genome of the obligate endobacterium of an arbuscular mycorrhizal fungus reveals an interphylum network of nutritional interactions.</title>
        <authorList>
            <person name="Ghignone S."/>
            <person name="Salvioli A."/>
            <person name="Anca I."/>
            <person name="Lumini E."/>
            <person name="Ortu G."/>
            <person name="Petiti L."/>
            <person name="Cruveiller S."/>
            <person name="Bianciotto V."/>
            <person name="Piffanelli P."/>
            <person name="Lanfranco L."/>
            <person name="Bonfante P."/>
        </authorList>
    </citation>
    <scope>NUCLEOTIDE SEQUENCE [LARGE SCALE GENOMIC DNA]</scope>
    <source>
        <strain evidence="7 8">BEG34</strain>
    </source>
</reference>
<dbReference type="InterPro" id="IPR027417">
    <property type="entry name" value="P-loop_NTPase"/>
</dbReference>
<dbReference type="SMART" id="SM00382">
    <property type="entry name" value="AAA"/>
    <property type="match status" value="1"/>
</dbReference>
<evidence type="ECO:0000256" key="4">
    <source>
        <dbReference type="ARBA" id="ARBA00022741"/>
    </source>
</evidence>
<dbReference type="STRING" id="1070319.CAGGBEG34_430003"/>
<gene>
    <name evidence="7" type="primary">appF</name>
    <name evidence="7" type="ORF">CAGGBEG34_430003</name>
</gene>
<dbReference type="eggNOG" id="COG4608">
    <property type="taxonomic scope" value="Bacteria"/>
</dbReference>
<dbReference type="Proteomes" id="UP000054051">
    <property type="component" value="Unassembled WGS sequence"/>
</dbReference>
<keyword evidence="5 7" id="KW-0067">ATP-binding</keyword>
<dbReference type="Pfam" id="PF00005">
    <property type="entry name" value="ABC_tran"/>
    <property type="match status" value="1"/>
</dbReference>
<evidence type="ECO:0000256" key="2">
    <source>
        <dbReference type="ARBA" id="ARBA00022475"/>
    </source>
</evidence>
<dbReference type="EMBL" id="CAFB01000062">
    <property type="protein sequence ID" value="CCD30111.1"/>
    <property type="molecule type" value="Genomic_DNA"/>
</dbReference>
<evidence type="ECO:0000313" key="8">
    <source>
        <dbReference type="Proteomes" id="UP000054051"/>
    </source>
</evidence>
<sequence>MDAVMDAVLIAEHLTKHYRIRRGLSGHGLVKALNDVSFSLDAGKTLAVVGESGCGKSTLARQLTMIETPTSGRVLIDGRDITQADRAQRALLRRRIQIIFQNPFASLNPRKTVKATLSEPLVVNTSFNAQQRAARIEAAMQTVGLRPEYMQRYPHMFSGGQRQRIAIARAMILEPGIVVADEPVSALDVSIQAQILNLLMDLQERFGTSYVFITHNLAVARHIAHTIIVMYLGGIVESGDTKSLFERPRHPYTRALISAAPVIGAAQRTNKTRLQGELPSPLNLPSGCAFHQRCPYAVERCRRETPLLRNVAQRYVACHRAEELNDA</sequence>
<evidence type="ECO:0000313" key="7">
    <source>
        <dbReference type="EMBL" id="CCD30111.1"/>
    </source>
</evidence>
<dbReference type="AlphaFoldDB" id="G2JBF7"/>
<name>G2JBF7_9BURK</name>
<dbReference type="InterPro" id="IPR050319">
    <property type="entry name" value="ABC_transp_ATP-bind"/>
</dbReference>
<keyword evidence="2" id="KW-1003">Cell membrane</keyword>
<dbReference type="OrthoDB" id="9802772at2"/>
<keyword evidence="8" id="KW-1185">Reference proteome</keyword>
<dbReference type="SUPFAM" id="SSF52540">
    <property type="entry name" value="P-loop containing nucleoside triphosphate hydrolases"/>
    <property type="match status" value="1"/>
</dbReference>
<dbReference type="GO" id="GO:0005524">
    <property type="term" value="F:ATP binding"/>
    <property type="evidence" value="ECO:0007669"/>
    <property type="project" value="UniProtKB-KW"/>
</dbReference>
<accession>G2JBF7</accession>
<dbReference type="Pfam" id="PF08352">
    <property type="entry name" value="oligo_HPY"/>
    <property type="match status" value="1"/>
</dbReference>
<keyword evidence="3" id="KW-0997">Cell inner membrane</keyword>
<dbReference type="PANTHER" id="PTHR43776:SF6">
    <property type="entry name" value="DIPEPTIDE TRANSPORT ATP-BINDING PROTEIN DPPF"/>
    <property type="match status" value="1"/>
</dbReference>
<protein>
    <submittedName>
        <fullName evidence="7">Oligopeptide transport ATP-binding protein AppF</fullName>
    </submittedName>
</protein>
<evidence type="ECO:0000259" key="6">
    <source>
        <dbReference type="PROSITE" id="PS50893"/>
    </source>
</evidence>
<keyword evidence="4" id="KW-0547">Nucleotide-binding</keyword>
<dbReference type="NCBIfam" id="NF008453">
    <property type="entry name" value="PRK11308.1"/>
    <property type="match status" value="1"/>
</dbReference>
<dbReference type="NCBIfam" id="TIGR01727">
    <property type="entry name" value="oligo_HPY"/>
    <property type="match status" value="1"/>
</dbReference>
<dbReference type="InterPro" id="IPR017871">
    <property type="entry name" value="ABC_transporter-like_CS"/>
</dbReference>
<keyword evidence="3" id="KW-0472">Membrane</keyword>
<dbReference type="PROSITE" id="PS50893">
    <property type="entry name" value="ABC_TRANSPORTER_2"/>
    <property type="match status" value="1"/>
</dbReference>
<dbReference type="GO" id="GO:0055085">
    <property type="term" value="P:transmembrane transport"/>
    <property type="evidence" value="ECO:0007669"/>
    <property type="project" value="UniProtKB-ARBA"/>
</dbReference>
<dbReference type="Gene3D" id="3.40.50.300">
    <property type="entry name" value="P-loop containing nucleotide triphosphate hydrolases"/>
    <property type="match status" value="1"/>
</dbReference>
<dbReference type="PANTHER" id="PTHR43776">
    <property type="entry name" value="TRANSPORT ATP-BINDING PROTEIN"/>
    <property type="match status" value="1"/>
</dbReference>